<feature type="compositionally biased region" description="Acidic residues" evidence="1">
    <location>
        <begin position="155"/>
        <end position="167"/>
    </location>
</feature>
<reference evidence="3" key="1">
    <citation type="submission" date="2025-08" db="UniProtKB">
        <authorList>
            <consortium name="Ensembl"/>
        </authorList>
    </citation>
    <scope>IDENTIFICATION</scope>
</reference>
<evidence type="ECO:0000256" key="1">
    <source>
        <dbReference type="SAM" id="MobiDB-lite"/>
    </source>
</evidence>
<protein>
    <recommendedName>
        <fullName evidence="2">Brinker DNA-binding domain-containing protein</fullName>
    </recommendedName>
</protein>
<evidence type="ECO:0000313" key="4">
    <source>
        <dbReference type="Proteomes" id="UP000694380"/>
    </source>
</evidence>
<dbReference type="Proteomes" id="UP000694380">
    <property type="component" value="Unplaced"/>
</dbReference>
<dbReference type="OMA" id="KATRGWC"/>
<feature type="compositionally biased region" description="Acidic residues" evidence="1">
    <location>
        <begin position="175"/>
        <end position="185"/>
    </location>
</feature>
<reference evidence="3" key="2">
    <citation type="submission" date="2025-09" db="UniProtKB">
        <authorList>
            <consortium name="Ensembl"/>
        </authorList>
    </citation>
    <scope>IDENTIFICATION</scope>
</reference>
<organism evidence="3 4">
    <name type="scientific">Chrysemys picta bellii</name>
    <name type="common">Western painted turtle</name>
    <name type="synonym">Emys bellii</name>
    <dbReference type="NCBI Taxonomy" id="8478"/>
    <lineage>
        <taxon>Eukaryota</taxon>
        <taxon>Metazoa</taxon>
        <taxon>Chordata</taxon>
        <taxon>Craniata</taxon>
        <taxon>Vertebrata</taxon>
        <taxon>Euteleostomi</taxon>
        <taxon>Archelosauria</taxon>
        <taxon>Testudinata</taxon>
        <taxon>Testudines</taxon>
        <taxon>Cryptodira</taxon>
        <taxon>Durocryptodira</taxon>
        <taxon>Testudinoidea</taxon>
        <taxon>Emydidae</taxon>
        <taxon>Chrysemys</taxon>
    </lineage>
</organism>
<dbReference type="AlphaFoldDB" id="A0A8C3FGD8"/>
<evidence type="ECO:0000259" key="2">
    <source>
        <dbReference type="Pfam" id="PF09607"/>
    </source>
</evidence>
<dbReference type="Ensembl" id="ENSCPBT00000009575.1">
    <property type="protein sequence ID" value="ENSCPBP00000007951.1"/>
    <property type="gene ID" value="ENSCPBG00000006250.1"/>
</dbReference>
<dbReference type="Gene3D" id="1.10.10.60">
    <property type="entry name" value="Homeodomain-like"/>
    <property type="match status" value="1"/>
</dbReference>
<keyword evidence="4" id="KW-1185">Reference proteome</keyword>
<name>A0A8C3FGD8_CHRPI</name>
<dbReference type="InterPro" id="IPR018586">
    <property type="entry name" value="Brinker_DNA-bd"/>
</dbReference>
<evidence type="ECO:0000313" key="3">
    <source>
        <dbReference type="Ensembl" id="ENSCPBP00000007951.1"/>
    </source>
</evidence>
<accession>A0A8C3FGD8</accession>
<proteinExistence type="predicted"/>
<dbReference type="GeneTree" id="ENSGT00440000039028"/>
<feature type="region of interest" description="Disordered" evidence="1">
    <location>
        <begin position="155"/>
        <end position="198"/>
    </location>
</feature>
<sequence length="198" mass="22536">MEPLSSLKRSSYHAAFELKVVEYAEANNNCAAAREFCINEKQVREWRKNKTLKDMPRSKKKCPTSCASFPETGIRLCALQMSKDDKYKSVKQSVFVASAGWCTRFMNPHGLCLCQRTKIVQKLPIDLEEKIESFQRLIKYQKEYKCCISNALDGSEDDAIFDDDTTEPDEKKESDSEDNTPDIYDDNAGAAVSEAEFN</sequence>
<feature type="domain" description="Brinker DNA-binding" evidence="2">
    <location>
        <begin position="9"/>
        <end position="50"/>
    </location>
</feature>
<dbReference type="Pfam" id="PF09607">
    <property type="entry name" value="BrkDBD"/>
    <property type="match status" value="1"/>
</dbReference>